<dbReference type="RefSeq" id="WP_034552111.1">
    <property type="nucleotide sequence ID" value="NZ_JRPC02000020.1"/>
</dbReference>
<dbReference type="EMBL" id="JRPC02000020">
    <property type="protein sequence ID" value="TLE14913.1"/>
    <property type="molecule type" value="Genomic_DNA"/>
</dbReference>
<accession>A0A4U8UCB7</accession>
<organism evidence="1 2">
    <name type="scientific">Helicobacter apodemus</name>
    <dbReference type="NCBI Taxonomy" id="135569"/>
    <lineage>
        <taxon>Bacteria</taxon>
        <taxon>Pseudomonadati</taxon>
        <taxon>Campylobacterota</taxon>
        <taxon>Epsilonproteobacteria</taxon>
        <taxon>Campylobacterales</taxon>
        <taxon>Helicobacteraceae</taxon>
        <taxon>Helicobacter</taxon>
    </lineage>
</organism>
<protein>
    <submittedName>
        <fullName evidence="1">Uncharacterized protein</fullName>
    </submittedName>
</protein>
<gene>
    <name evidence="1" type="ORF">LS72_007730</name>
</gene>
<dbReference type="AlphaFoldDB" id="A0A4U8UCB7"/>
<reference evidence="1 2" key="1">
    <citation type="journal article" date="2014" name="Genome Announc.">
        <title>Draft genome sequences of eight enterohepatic helicobacter species isolated from both laboratory and wild rodents.</title>
        <authorList>
            <person name="Sheh A."/>
            <person name="Shen Z."/>
            <person name="Fox J.G."/>
        </authorList>
    </citation>
    <scope>NUCLEOTIDE SEQUENCE [LARGE SCALE GENOMIC DNA]</scope>
    <source>
        <strain evidence="1 2">MIT-03-7007</strain>
    </source>
</reference>
<keyword evidence="2" id="KW-1185">Reference proteome</keyword>
<sequence length="147" mass="17006">MKRVINYPYPSNSGALKNAFCHTIKEVELVQGEQSLELTTGGDFYEDNTGNRFFVYAGEGVLEWEDCLKYLDFSNLPFSFLSYFLSKKEHSPNASNLIKRKIQEFVEVYDKNILKNSLYLAPLNFEKLDKALISGQIQRRGNETRPY</sequence>
<comment type="caution">
    <text evidence="1">The sequence shown here is derived from an EMBL/GenBank/DDBJ whole genome shotgun (WGS) entry which is preliminary data.</text>
</comment>
<name>A0A4U8UCB7_9HELI</name>
<evidence type="ECO:0000313" key="2">
    <source>
        <dbReference type="Proteomes" id="UP000029920"/>
    </source>
</evidence>
<proteinExistence type="predicted"/>
<evidence type="ECO:0000313" key="1">
    <source>
        <dbReference type="EMBL" id="TLE14913.1"/>
    </source>
</evidence>
<dbReference type="Proteomes" id="UP000029920">
    <property type="component" value="Unassembled WGS sequence"/>
</dbReference>